<proteinExistence type="inferred from homology"/>
<evidence type="ECO:0000256" key="3">
    <source>
        <dbReference type="ARBA" id="ARBA00022741"/>
    </source>
</evidence>
<evidence type="ECO:0000313" key="15">
    <source>
        <dbReference type="EMBL" id="CUS13352.1"/>
    </source>
</evidence>
<name>A0A292Q0I4_9PEZI</name>
<dbReference type="InterPro" id="IPR000629">
    <property type="entry name" value="RNA-helicase_DEAD-box_CS"/>
</dbReference>
<evidence type="ECO:0000313" key="16">
    <source>
        <dbReference type="Proteomes" id="UP001412239"/>
    </source>
</evidence>
<dbReference type="InterPro" id="IPR014001">
    <property type="entry name" value="Helicase_ATP-bd"/>
</dbReference>
<feature type="region of interest" description="Disordered" evidence="11">
    <location>
        <begin position="433"/>
        <end position="463"/>
    </location>
</feature>
<evidence type="ECO:0008006" key="17">
    <source>
        <dbReference type="Google" id="ProtNLM"/>
    </source>
</evidence>
<evidence type="ECO:0000259" key="13">
    <source>
        <dbReference type="PROSITE" id="PS51194"/>
    </source>
</evidence>
<keyword evidence="5 10" id="KW-0347">Helicase</keyword>
<dbReference type="GO" id="GO:0042254">
    <property type="term" value="P:ribosome biogenesis"/>
    <property type="evidence" value="ECO:0007669"/>
    <property type="project" value="UniProtKB-KW"/>
</dbReference>
<feature type="short sequence motif" description="Q motif" evidence="9">
    <location>
        <begin position="5"/>
        <end position="33"/>
    </location>
</feature>
<evidence type="ECO:0000259" key="12">
    <source>
        <dbReference type="PROSITE" id="PS51192"/>
    </source>
</evidence>
<dbReference type="Proteomes" id="UP001412239">
    <property type="component" value="Unassembled WGS sequence"/>
</dbReference>
<keyword evidence="8" id="KW-0539">Nucleus</keyword>
<feature type="domain" description="DEAD-box RNA helicase Q" evidence="14">
    <location>
        <begin position="5"/>
        <end position="33"/>
    </location>
</feature>
<comment type="subcellular location">
    <subcellularLocation>
        <location evidence="1">Nucleus</location>
    </subcellularLocation>
</comment>
<evidence type="ECO:0000256" key="4">
    <source>
        <dbReference type="ARBA" id="ARBA00022801"/>
    </source>
</evidence>
<dbReference type="SMART" id="SM00487">
    <property type="entry name" value="DEXDc"/>
    <property type="match status" value="1"/>
</dbReference>
<keyword evidence="6 10" id="KW-0067">ATP-binding</keyword>
<dbReference type="Gene3D" id="3.40.50.300">
    <property type="entry name" value="P-loop containing nucleotide triphosphate hydrolases"/>
    <property type="match status" value="2"/>
</dbReference>
<dbReference type="GO" id="GO:0005524">
    <property type="term" value="F:ATP binding"/>
    <property type="evidence" value="ECO:0007669"/>
    <property type="project" value="UniProtKB-KW"/>
</dbReference>
<dbReference type="Pfam" id="PF00271">
    <property type="entry name" value="Helicase_C"/>
    <property type="match status" value="1"/>
</dbReference>
<dbReference type="CDD" id="cd17955">
    <property type="entry name" value="DEADc_DDX49"/>
    <property type="match status" value="1"/>
</dbReference>
<dbReference type="SMART" id="SM00490">
    <property type="entry name" value="HELICc"/>
    <property type="match status" value="1"/>
</dbReference>
<dbReference type="PROSITE" id="PS51192">
    <property type="entry name" value="HELICASE_ATP_BIND_1"/>
    <property type="match status" value="1"/>
</dbReference>
<dbReference type="InterPro" id="IPR027417">
    <property type="entry name" value="P-loop_NTPase"/>
</dbReference>
<reference evidence="15" key="1">
    <citation type="submission" date="2015-10" db="EMBL/GenBank/DDBJ databases">
        <authorList>
            <person name="Regsiter A."/>
            <person name="william w."/>
        </authorList>
    </citation>
    <scope>NUCLEOTIDE SEQUENCE</scope>
    <source>
        <strain evidence="15">Montdore</strain>
    </source>
</reference>
<dbReference type="SUPFAM" id="SSF52540">
    <property type="entry name" value="P-loop containing nucleoside triphosphate hydrolases"/>
    <property type="match status" value="1"/>
</dbReference>
<dbReference type="Pfam" id="PF00270">
    <property type="entry name" value="DEAD"/>
    <property type="match status" value="1"/>
</dbReference>
<dbReference type="InterPro" id="IPR014014">
    <property type="entry name" value="RNA_helicase_DEAD_Q_motif"/>
</dbReference>
<evidence type="ECO:0000256" key="11">
    <source>
        <dbReference type="SAM" id="MobiDB-lite"/>
    </source>
</evidence>
<dbReference type="PANTHER" id="PTHR47959:SF24">
    <property type="entry name" value="ATP-DEPENDENT RNA HELICASE"/>
    <property type="match status" value="1"/>
</dbReference>
<keyword evidence="4 10" id="KW-0378">Hydrolase</keyword>
<dbReference type="GO" id="GO:0005634">
    <property type="term" value="C:nucleus"/>
    <property type="evidence" value="ECO:0007669"/>
    <property type="project" value="UniProtKB-SubCell"/>
</dbReference>
<keyword evidence="3 10" id="KW-0547">Nucleotide-binding</keyword>
<evidence type="ECO:0000256" key="2">
    <source>
        <dbReference type="ARBA" id="ARBA00022517"/>
    </source>
</evidence>
<feature type="domain" description="Helicase C-terminal" evidence="13">
    <location>
        <begin position="264"/>
        <end position="411"/>
    </location>
</feature>
<organism evidence="15 16">
    <name type="scientific">Tuber aestivum</name>
    <name type="common">summer truffle</name>
    <dbReference type="NCBI Taxonomy" id="59557"/>
    <lineage>
        <taxon>Eukaryota</taxon>
        <taxon>Fungi</taxon>
        <taxon>Dikarya</taxon>
        <taxon>Ascomycota</taxon>
        <taxon>Pezizomycotina</taxon>
        <taxon>Pezizomycetes</taxon>
        <taxon>Pezizales</taxon>
        <taxon>Tuberaceae</taxon>
        <taxon>Tuber</taxon>
    </lineage>
</organism>
<keyword evidence="16" id="KW-1185">Reference proteome</keyword>
<evidence type="ECO:0000256" key="9">
    <source>
        <dbReference type="PROSITE-ProRule" id="PRU00552"/>
    </source>
</evidence>
<dbReference type="GO" id="GO:0005829">
    <property type="term" value="C:cytosol"/>
    <property type="evidence" value="ECO:0007669"/>
    <property type="project" value="TreeGrafter"/>
</dbReference>
<evidence type="ECO:0000256" key="10">
    <source>
        <dbReference type="RuleBase" id="RU000492"/>
    </source>
</evidence>
<feature type="domain" description="Helicase ATP-binding" evidence="12">
    <location>
        <begin position="54"/>
        <end position="232"/>
    </location>
</feature>
<evidence type="ECO:0000256" key="5">
    <source>
        <dbReference type="ARBA" id="ARBA00022806"/>
    </source>
</evidence>
<gene>
    <name evidence="15" type="ORF">GSTUAT00002591001</name>
</gene>
<dbReference type="AlphaFoldDB" id="A0A292Q0I4"/>
<dbReference type="CDD" id="cd18787">
    <property type="entry name" value="SF2_C_DEAD"/>
    <property type="match status" value="1"/>
</dbReference>
<comment type="similarity">
    <text evidence="10">Belongs to the DEAD box helicase family.</text>
</comment>
<evidence type="ECO:0000256" key="6">
    <source>
        <dbReference type="ARBA" id="ARBA00022840"/>
    </source>
</evidence>
<dbReference type="PROSITE" id="PS00039">
    <property type="entry name" value="DEAD_ATP_HELICASE"/>
    <property type="match status" value="1"/>
</dbReference>
<evidence type="ECO:0000256" key="8">
    <source>
        <dbReference type="ARBA" id="ARBA00023242"/>
    </source>
</evidence>
<dbReference type="InterPro" id="IPR050079">
    <property type="entry name" value="DEAD_box_RNA_helicase"/>
</dbReference>
<dbReference type="GO" id="GO:0003724">
    <property type="term" value="F:RNA helicase activity"/>
    <property type="evidence" value="ECO:0007669"/>
    <property type="project" value="InterPro"/>
</dbReference>
<sequence>MPEPTSFAELGIERWLANSLGAMAIRKPTPIQAACIGPILEGIFSLHFPPWEGTTDKSVGKDCIGGSQTGSGKTVAFAAPILQMWAEDPFGVFALILTPTRELALQIVEQFKALGAPQNLKVCLLIGGADMNEQALSLATRPHIVVATPGRLADHIRSSGEDTICGLRRTRVVVLDEADRMLSETFAEDLEECLSVVPKSGVYGRQTLLFTATVTPEVRALKEMERTNGRRGVFICEVDTDRLAIPPSLSQKYLLLVPHTREAYLHTLLTTPLNENKSVIIFTNRTHTANLLTHTLRQLSHRVTPLHSELPQRERIDSLGRFRAEAARILVATDVASRGLDIPVVELVVNFDVPRDPDDYVHRVGRTARAGRGGEAITFITQYDILLIEAIEKRTGRKLEKYIDEPGVSLEGRVVREMLQEVSEKKRAAVMAVEEGKNEYGKRKRKLQDKANNLGSKRKKDAR</sequence>
<keyword evidence="7" id="KW-0694">RNA-binding</keyword>
<keyword evidence="2" id="KW-0690">Ribosome biogenesis</keyword>
<accession>A0A292Q0I4</accession>
<dbReference type="EMBL" id="LN890974">
    <property type="protein sequence ID" value="CUS13352.1"/>
    <property type="molecule type" value="Genomic_DNA"/>
</dbReference>
<dbReference type="GO" id="GO:0010467">
    <property type="term" value="P:gene expression"/>
    <property type="evidence" value="ECO:0007669"/>
    <property type="project" value="UniProtKB-ARBA"/>
</dbReference>
<dbReference type="PANTHER" id="PTHR47959">
    <property type="entry name" value="ATP-DEPENDENT RNA HELICASE RHLE-RELATED"/>
    <property type="match status" value="1"/>
</dbReference>
<dbReference type="PROSITE" id="PS51195">
    <property type="entry name" value="Q_MOTIF"/>
    <property type="match status" value="1"/>
</dbReference>
<dbReference type="PROSITE" id="PS51194">
    <property type="entry name" value="HELICASE_CTER"/>
    <property type="match status" value="1"/>
</dbReference>
<dbReference type="InterPro" id="IPR001650">
    <property type="entry name" value="Helicase_C-like"/>
</dbReference>
<dbReference type="GO" id="GO:0003723">
    <property type="term" value="F:RNA binding"/>
    <property type="evidence" value="ECO:0007669"/>
    <property type="project" value="UniProtKB-KW"/>
</dbReference>
<evidence type="ECO:0000259" key="14">
    <source>
        <dbReference type="PROSITE" id="PS51195"/>
    </source>
</evidence>
<evidence type="ECO:0000256" key="1">
    <source>
        <dbReference type="ARBA" id="ARBA00004123"/>
    </source>
</evidence>
<dbReference type="InterPro" id="IPR011545">
    <property type="entry name" value="DEAD/DEAH_box_helicase_dom"/>
</dbReference>
<evidence type="ECO:0000256" key="7">
    <source>
        <dbReference type="ARBA" id="ARBA00022884"/>
    </source>
</evidence>
<dbReference type="GO" id="GO:0016787">
    <property type="term" value="F:hydrolase activity"/>
    <property type="evidence" value="ECO:0007669"/>
    <property type="project" value="UniProtKB-KW"/>
</dbReference>
<protein>
    <recommendedName>
        <fullName evidence="17">ATP-dependent RNA helicase DBP8</fullName>
    </recommendedName>
</protein>